<proteinExistence type="predicted"/>
<reference evidence="1 2" key="1">
    <citation type="submission" date="2015-02" db="EMBL/GenBank/DDBJ databases">
        <title>Single-cell genomics of uncultivated deep-branching MTB reveals a conserved set of magnetosome genes.</title>
        <authorList>
            <person name="Kolinko S."/>
            <person name="Richter M."/>
            <person name="Glockner F.O."/>
            <person name="Brachmann A."/>
            <person name="Schuler D."/>
        </authorList>
    </citation>
    <scope>NUCLEOTIDE SEQUENCE [LARGE SCALE GENOMIC DNA]</scope>
    <source>
        <strain evidence="1">TM-1</strain>
    </source>
</reference>
<sequence>MRYDTKEELTVLNELYGYLRLYTNFFQPVMKLIEKTRIGSKIVKKYDKSKTPYQRVIESEHIPHKNKEQLQQQYALLNPAELKRGIIRLQDKLHTLVTAKKH</sequence>
<dbReference type="AlphaFoldDB" id="A0A0F3GJ67"/>
<organism evidence="1 2">
    <name type="scientific">Candidatus Magnetobacterium bavaricum</name>
    <dbReference type="NCBI Taxonomy" id="29290"/>
    <lineage>
        <taxon>Bacteria</taxon>
        <taxon>Pseudomonadati</taxon>
        <taxon>Nitrospirota</taxon>
        <taxon>Thermodesulfovibrionia</taxon>
        <taxon>Thermodesulfovibrionales</taxon>
        <taxon>Candidatus Magnetobacteriaceae</taxon>
        <taxon>Candidatus Magnetobacterium</taxon>
    </lineage>
</organism>
<dbReference type="PATRIC" id="fig|29290.4.peg.7713"/>
<protein>
    <submittedName>
        <fullName evidence="1">Integrase catalytic region</fullName>
    </submittedName>
</protein>
<evidence type="ECO:0000313" key="2">
    <source>
        <dbReference type="Proteomes" id="UP000033423"/>
    </source>
</evidence>
<accession>A0A0F3GJ67</accession>
<gene>
    <name evidence="1" type="ORF">MBAV_005832</name>
</gene>
<name>A0A0F3GJ67_9BACT</name>
<evidence type="ECO:0000313" key="1">
    <source>
        <dbReference type="EMBL" id="KJU81975.1"/>
    </source>
</evidence>
<dbReference type="Proteomes" id="UP000033423">
    <property type="component" value="Unassembled WGS sequence"/>
</dbReference>
<dbReference type="EMBL" id="LACI01002466">
    <property type="protein sequence ID" value="KJU81975.1"/>
    <property type="molecule type" value="Genomic_DNA"/>
</dbReference>
<comment type="caution">
    <text evidence="1">The sequence shown here is derived from an EMBL/GenBank/DDBJ whole genome shotgun (WGS) entry which is preliminary data.</text>
</comment>
<keyword evidence="2" id="KW-1185">Reference proteome</keyword>